<sequence>MKTSVRAHQIAGLLDQAPEGVRVLSLDCFDTLLWRNTHAPHDVFADLELEGGAVWPRMRAENRARRASRVSAQGEVTIEDIYRQMWPSADEAAITAAIDTELDAEARHCFGFAPTADLIRAAKAKGMQIVVVSDTYLNEPQLRTLIGRAAGDEVAGLIDRIFCSCEYGVNKHDGLFEHVLGALGVPGEAVLHVGDNKAADQDGPEPFGVHTAHLVQFDAECVQRLRMEAAAASLIDDRIRSTAPAYQPHRAQIALRENDDPVWALGHDVLGPVMHAFAAWVKDEAAEMAERTGKPVKLLFLLRDGYLPQRVFEAAFGAAGAAVEISRFTARKASFDGPAAITNFLTGQNDHGRLDILGRQMLLSNVEAMKLCDNRGGKAGQRLFAKNALHPRNVAKVVERSSAFAERLCAHVRNVGGVEDGDAVMLVDLGYNGTVQNMIQPVLEERMNLTVAGRYLLLREESFSGLDKKGFFDQRHYDHRVLHALSGPIAVIEQICTIEQGSVVDYAPDGEARRKASDVKGGQNDTRDRIQEACVAFAGEVGAGFLTAPKSDDAECRRAMAGAILARLLFLPTASEVELFQRFHHDVNLGTSDLVQMLDIDASTSGLRRRGPSYLNDAYRIYLPGELQPHGLPLNLALFSVQRFGIDLRTSDFQVGQVSFPAFVADNKSQTTIRVSAHPTHDGYYLATVPVGAGRFAVGIQLGALCEWVQIDEVGFYPVDGFIPQKEGERATMLPAEVVRDGMHEQASGLFRCDAGALMLTPPPAKVSEPHLLSIVFRPLVWREVAEMKQAA</sequence>
<name>A0A1X7GP37_9SPHN</name>
<keyword evidence="2" id="KW-1185">Reference proteome</keyword>
<dbReference type="OrthoDB" id="9816564at2"/>
<dbReference type="Pfam" id="PF00702">
    <property type="entry name" value="Hydrolase"/>
    <property type="match status" value="1"/>
</dbReference>
<evidence type="ECO:0000313" key="1">
    <source>
        <dbReference type="EMBL" id="SMF72587.1"/>
    </source>
</evidence>
<dbReference type="InterPro" id="IPR036412">
    <property type="entry name" value="HAD-like_sf"/>
</dbReference>
<gene>
    <name evidence="1" type="ORF">SAMN06295910_2041</name>
</gene>
<evidence type="ECO:0008006" key="3">
    <source>
        <dbReference type="Google" id="ProtNLM"/>
    </source>
</evidence>
<dbReference type="InterPro" id="IPR023214">
    <property type="entry name" value="HAD_sf"/>
</dbReference>
<dbReference type="Proteomes" id="UP000192934">
    <property type="component" value="Chromosome I"/>
</dbReference>
<dbReference type="EMBL" id="LT840185">
    <property type="protein sequence ID" value="SMF72587.1"/>
    <property type="molecule type" value="Genomic_DNA"/>
</dbReference>
<proteinExistence type="predicted"/>
<dbReference type="AlphaFoldDB" id="A0A1X7GP37"/>
<evidence type="ECO:0000313" key="2">
    <source>
        <dbReference type="Proteomes" id="UP000192934"/>
    </source>
</evidence>
<dbReference type="RefSeq" id="WP_085218674.1">
    <property type="nucleotide sequence ID" value="NZ_LT840185.1"/>
</dbReference>
<dbReference type="STRING" id="941907.SAMN06295910_2041"/>
<organism evidence="1 2">
    <name type="scientific">Allosphingosinicella indica</name>
    <dbReference type="NCBI Taxonomy" id="941907"/>
    <lineage>
        <taxon>Bacteria</taxon>
        <taxon>Pseudomonadati</taxon>
        <taxon>Pseudomonadota</taxon>
        <taxon>Alphaproteobacteria</taxon>
        <taxon>Sphingomonadales</taxon>
        <taxon>Sphingomonadaceae</taxon>
        <taxon>Allosphingosinicella</taxon>
    </lineage>
</organism>
<dbReference type="Gene3D" id="3.40.50.1000">
    <property type="entry name" value="HAD superfamily/HAD-like"/>
    <property type="match status" value="1"/>
</dbReference>
<accession>A0A1X7GP37</accession>
<dbReference type="SUPFAM" id="SSF56784">
    <property type="entry name" value="HAD-like"/>
    <property type="match status" value="1"/>
</dbReference>
<protein>
    <recommendedName>
        <fullName evidence="3">HAD family hydrolase</fullName>
    </recommendedName>
</protein>
<reference evidence="2" key="1">
    <citation type="submission" date="2017-04" db="EMBL/GenBank/DDBJ databases">
        <authorList>
            <person name="Varghese N."/>
            <person name="Submissions S."/>
        </authorList>
    </citation>
    <scope>NUCLEOTIDE SEQUENCE [LARGE SCALE GENOMIC DNA]</scope>
    <source>
        <strain evidence="2">Dd16</strain>
    </source>
</reference>